<evidence type="ECO:0000313" key="2">
    <source>
        <dbReference type="EMBL" id="CAE1236823.1"/>
    </source>
</evidence>
<comment type="caution">
    <text evidence="2">The sequence shown here is derived from an EMBL/GenBank/DDBJ whole genome shotgun (WGS) entry which is preliminary data.</text>
</comment>
<dbReference type="Pfam" id="PF00293">
    <property type="entry name" value="NUDIX"/>
    <property type="match status" value="1"/>
</dbReference>
<dbReference type="GO" id="GO:0044715">
    <property type="term" value="F:8-oxo-dGDP phosphatase activity"/>
    <property type="evidence" value="ECO:0007669"/>
    <property type="project" value="TreeGrafter"/>
</dbReference>
<dbReference type="PANTHER" id="PTHR13622">
    <property type="entry name" value="THIAMIN PYROPHOSPHOKINASE"/>
    <property type="match status" value="1"/>
</dbReference>
<dbReference type="PANTHER" id="PTHR13622:SF8">
    <property type="entry name" value="THIAMIN PYROPHOSPHOKINASE 1"/>
    <property type="match status" value="1"/>
</dbReference>
<organism evidence="2 3">
    <name type="scientific">Acanthosepion pharaonis</name>
    <name type="common">Pharaoh cuttlefish</name>
    <name type="synonym">Sepia pharaonis</name>
    <dbReference type="NCBI Taxonomy" id="158019"/>
    <lineage>
        <taxon>Eukaryota</taxon>
        <taxon>Metazoa</taxon>
        <taxon>Spiralia</taxon>
        <taxon>Lophotrochozoa</taxon>
        <taxon>Mollusca</taxon>
        <taxon>Cephalopoda</taxon>
        <taxon>Coleoidea</taxon>
        <taxon>Decapodiformes</taxon>
        <taxon>Sepiida</taxon>
        <taxon>Sepiina</taxon>
        <taxon>Sepiidae</taxon>
        <taxon>Acanthosepion</taxon>
    </lineage>
</organism>
<accession>A0A812BQQ7</accession>
<dbReference type="OrthoDB" id="10261522at2759"/>
<evidence type="ECO:0000259" key="1">
    <source>
        <dbReference type="PROSITE" id="PS51462"/>
    </source>
</evidence>
<keyword evidence="3" id="KW-1185">Reference proteome</keyword>
<name>A0A812BQQ7_ACAPH</name>
<dbReference type="Proteomes" id="UP000597762">
    <property type="component" value="Unassembled WGS sequence"/>
</dbReference>
<reference evidence="2" key="1">
    <citation type="submission" date="2021-01" db="EMBL/GenBank/DDBJ databases">
        <authorList>
            <person name="Li R."/>
            <person name="Bekaert M."/>
        </authorList>
    </citation>
    <scope>NUCLEOTIDE SEQUENCE</scope>
    <source>
        <strain evidence="2">Farmed</strain>
    </source>
</reference>
<dbReference type="CDD" id="cd03676">
    <property type="entry name" value="NUDIX_Tnr3_like"/>
    <property type="match status" value="1"/>
</dbReference>
<dbReference type="FunFam" id="3.90.79.10:FF:000019">
    <property type="entry name" value="Thiamin pyrophosphokinase, putative"/>
    <property type="match status" value="1"/>
</dbReference>
<proteinExistence type="predicted"/>
<dbReference type="EMBL" id="CAHIKZ030000748">
    <property type="protein sequence ID" value="CAE1236823.1"/>
    <property type="molecule type" value="Genomic_DNA"/>
</dbReference>
<dbReference type="AlphaFoldDB" id="A0A812BQQ7"/>
<dbReference type="InterPro" id="IPR000086">
    <property type="entry name" value="NUDIX_hydrolase_dom"/>
</dbReference>
<protein>
    <recommendedName>
        <fullName evidence="1">Nudix hydrolase domain-containing protein</fullName>
    </recommendedName>
</protein>
<dbReference type="InterPro" id="IPR015797">
    <property type="entry name" value="NUDIX_hydrolase-like_dom_sf"/>
</dbReference>
<feature type="domain" description="Nudix hydrolase" evidence="1">
    <location>
        <begin position="124"/>
        <end position="263"/>
    </location>
</feature>
<sequence>MGIIRKCNNFGRPDSSRSKCLPFVIDGQQVGLIRPDIWQNLKSYTDIFHLEMSSSQSVIHLKNLGDVSERSKQFAAFMIKLRDKNIFTTLRGWRNEQYSVRPTFNASKLMDLERSAVCLFGIISYGTHLNGYTYSEDGSLQMWLGKRSSKKQCWPGKLDNMAAGGLSSGLGIMECMKKECQEEAVVPDNLLEKIIPTGNISYFYEDERGLFPECQFVFDLELPPDFVPHNADGEVEKFELVSLEKLQYIITSDEMKPNCALVVLDFLIRKGIITPDSESQYAELVEFLRQPLQLLYCADKILVDHSIPKCPYELSSLVDEEPSSK</sequence>
<gene>
    <name evidence="2" type="ORF">SPHA_20437</name>
</gene>
<dbReference type="Gene3D" id="3.90.79.10">
    <property type="entry name" value="Nucleoside Triphosphate Pyrophosphohydrolase"/>
    <property type="match status" value="1"/>
</dbReference>
<dbReference type="SUPFAM" id="SSF55811">
    <property type="entry name" value="Nudix"/>
    <property type="match status" value="1"/>
</dbReference>
<dbReference type="PROSITE" id="PS51462">
    <property type="entry name" value="NUDIX"/>
    <property type="match status" value="1"/>
</dbReference>
<evidence type="ECO:0000313" key="3">
    <source>
        <dbReference type="Proteomes" id="UP000597762"/>
    </source>
</evidence>
<dbReference type="InterPro" id="IPR031804">
    <property type="entry name" value="DUF4743"/>
</dbReference>
<dbReference type="Pfam" id="PF15916">
    <property type="entry name" value="DUF4743"/>
    <property type="match status" value="1"/>
</dbReference>